<evidence type="ECO:0000313" key="3">
    <source>
        <dbReference type="Proteomes" id="UP001162131"/>
    </source>
</evidence>
<comment type="caution">
    <text evidence="2">The sequence shown here is derived from an EMBL/GenBank/DDBJ whole genome shotgun (WGS) entry which is preliminary data.</text>
</comment>
<dbReference type="EMBL" id="CAJZBQ010000018">
    <property type="protein sequence ID" value="CAG9317499.1"/>
    <property type="molecule type" value="Genomic_DNA"/>
</dbReference>
<feature type="region of interest" description="Disordered" evidence="1">
    <location>
        <begin position="1"/>
        <end position="22"/>
    </location>
</feature>
<evidence type="ECO:0000313" key="2">
    <source>
        <dbReference type="EMBL" id="CAG9317499.1"/>
    </source>
</evidence>
<reference evidence="2" key="1">
    <citation type="submission" date="2021-09" db="EMBL/GenBank/DDBJ databases">
        <authorList>
            <consortium name="AG Swart"/>
            <person name="Singh M."/>
            <person name="Singh A."/>
            <person name="Seah K."/>
            <person name="Emmerich C."/>
        </authorList>
    </citation>
    <scope>NUCLEOTIDE SEQUENCE</scope>
    <source>
        <strain evidence="2">ATCC30299</strain>
    </source>
</reference>
<organism evidence="2 3">
    <name type="scientific">Blepharisma stoltei</name>
    <dbReference type="NCBI Taxonomy" id="1481888"/>
    <lineage>
        <taxon>Eukaryota</taxon>
        <taxon>Sar</taxon>
        <taxon>Alveolata</taxon>
        <taxon>Ciliophora</taxon>
        <taxon>Postciliodesmatophora</taxon>
        <taxon>Heterotrichea</taxon>
        <taxon>Heterotrichida</taxon>
        <taxon>Blepharismidae</taxon>
        <taxon>Blepharisma</taxon>
    </lineage>
</organism>
<proteinExistence type="predicted"/>
<name>A0AAU9IWE9_9CILI</name>
<accession>A0AAU9IWE9</accession>
<dbReference type="AlphaFoldDB" id="A0AAU9IWE9"/>
<sequence>MSNQKEQPVHQNVQDEKENIPERLPCMEQQLESELIRLLQKSSELAQIVISQYQEMQVKVRNLMNDLEEIGITEIFRA</sequence>
<keyword evidence="3" id="KW-1185">Reference proteome</keyword>
<protein>
    <submittedName>
        <fullName evidence="2">Uncharacterized protein</fullName>
    </submittedName>
</protein>
<feature type="compositionally biased region" description="Polar residues" evidence="1">
    <location>
        <begin position="1"/>
        <end position="12"/>
    </location>
</feature>
<gene>
    <name evidence="2" type="ORF">BSTOLATCC_MIC18745</name>
</gene>
<evidence type="ECO:0000256" key="1">
    <source>
        <dbReference type="SAM" id="MobiDB-lite"/>
    </source>
</evidence>
<dbReference type="Proteomes" id="UP001162131">
    <property type="component" value="Unassembled WGS sequence"/>
</dbReference>